<comment type="similarity">
    <text evidence="5">Belongs to the major facilitator superfamily. Phosphate:H(+) symporter (TC 2.A.1.9) family.</text>
</comment>
<dbReference type="SUPFAM" id="SSF103473">
    <property type="entry name" value="MFS general substrate transporter"/>
    <property type="match status" value="1"/>
</dbReference>
<dbReference type="PANTHER" id="PTHR24064">
    <property type="entry name" value="SOLUTE CARRIER FAMILY 22 MEMBER"/>
    <property type="match status" value="1"/>
</dbReference>
<reference evidence="10 11" key="2">
    <citation type="journal article" date="2017" name="Genome Biol.">
        <title>New reference genome sequences of hot pepper reveal the massive evolution of plant disease-resistance genes by retroduplication.</title>
        <authorList>
            <person name="Kim S."/>
            <person name="Park J."/>
            <person name="Yeom S.I."/>
            <person name="Kim Y.M."/>
            <person name="Seo E."/>
            <person name="Kim K.T."/>
            <person name="Kim M.S."/>
            <person name="Lee J.M."/>
            <person name="Cheong K."/>
            <person name="Shin H.S."/>
            <person name="Kim S.B."/>
            <person name="Han K."/>
            <person name="Lee J."/>
            <person name="Park M."/>
            <person name="Lee H.A."/>
            <person name="Lee H.Y."/>
            <person name="Lee Y."/>
            <person name="Oh S."/>
            <person name="Lee J.H."/>
            <person name="Choi E."/>
            <person name="Choi E."/>
            <person name="Lee S.E."/>
            <person name="Jeon J."/>
            <person name="Kim H."/>
            <person name="Choi G."/>
            <person name="Song H."/>
            <person name="Lee J."/>
            <person name="Lee S.C."/>
            <person name="Kwon J.K."/>
            <person name="Lee H.Y."/>
            <person name="Koo N."/>
            <person name="Hong Y."/>
            <person name="Kim R.W."/>
            <person name="Kang W.H."/>
            <person name="Huh J.H."/>
            <person name="Kang B.C."/>
            <person name="Yang T.J."/>
            <person name="Lee Y.H."/>
            <person name="Bennetzen J.L."/>
            <person name="Choi D."/>
        </authorList>
    </citation>
    <scope>NUCLEOTIDE SEQUENCE [LARGE SCALE GENOMIC DNA]</scope>
    <source>
        <strain evidence="11">cv. CM334</strain>
    </source>
</reference>
<feature type="transmembrane region" description="Helical" evidence="8">
    <location>
        <begin position="448"/>
        <end position="471"/>
    </location>
</feature>
<evidence type="ECO:0000256" key="6">
    <source>
        <dbReference type="ARBA" id="ARBA00049011"/>
    </source>
</evidence>
<dbReference type="InterPro" id="IPR005828">
    <property type="entry name" value="MFS_sugar_transport-like"/>
</dbReference>
<evidence type="ECO:0000256" key="8">
    <source>
        <dbReference type="SAM" id="Phobius"/>
    </source>
</evidence>
<feature type="transmembrane region" description="Helical" evidence="8">
    <location>
        <begin position="216"/>
        <end position="234"/>
    </location>
</feature>
<gene>
    <name evidence="10" type="ORF">T459_00283</name>
</gene>
<dbReference type="GO" id="GO:0016020">
    <property type="term" value="C:membrane"/>
    <property type="evidence" value="ECO:0007669"/>
    <property type="project" value="UniProtKB-SubCell"/>
</dbReference>
<evidence type="ECO:0000259" key="9">
    <source>
        <dbReference type="PROSITE" id="PS50850"/>
    </source>
</evidence>
<feature type="transmembrane region" description="Helical" evidence="8">
    <location>
        <begin position="246"/>
        <end position="266"/>
    </location>
</feature>
<feature type="transmembrane region" description="Helical" evidence="8">
    <location>
        <begin position="130"/>
        <end position="150"/>
    </location>
</feature>
<reference evidence="10 11" key="1">
    <citation type="journal article" date="2014" name="Nat. Genet.">
        <title>Genome sequence of the hot pepper provides insights into the evolution of pungency in Capsicum species.</title>
        <authorList>
            <person name="Kim S."/>
            <person name="Park M."/>
            <person name="Yeom S.I."/>
            <person name="Kim Y.M."/>
            <person name="Lee J.M."/>
            <person name="Lee H.A."/>
            <person name="Seo E."/>
            <person name="Choi J."/>
            <person name="Cheong K."/>
            <person name="Kim K.T."/>
            <person name="Jung K."/>
            <person name="Lee G.W."/>
            <person name="Oh S.K."/>
            <person name="Bae C."/>
            <person name="Kim S.B."/>
            <person name="Lee H.Y."/>
            <person name="Kim S.Y."/>
            <person name="Kim M.S."/>
            <person name="Kang B.C."/>
            <person name="Jo Y.D."/>
            <person name="Yang H.B."/>
            <person name="Jeong H.J."/>
            <person name="Kang W.H."/>
            <person name="Kwon J.K."/>
            <person name="Shin C."/>
            <person name="Lim J.Y."/>
            <person name="Park J.H."/>
            <person name="Huh J.H."/>
            <person name="Kim J.S."/>
            <person name="Kim B.D."/>
            <person name="Cohen O."/>
            <person name="Paran I."/>
            <person name="Suh M.C."/>
            <person name="Lee S.B."/>
            <person name="Kim Y.K."/>
            <person name="Shin Y."/>
            <person name="Noh S.J."/>
            <person name="Park J."/>
            <person name="Seo Y.S."/>
            <person name="Kwon S.Y."/>
            <person name="Kim H.A."/>
            <person name="Park J.M."/>
            <person name="Kim H.J."/>
            <person name="Choi S.B."/>
            <person name="Bosland P.W."/>
            <person name="Reeves G."/>
            <person name="Jo S.H."/>
            <person name="Lee B.W."/>
            <person name="Cho H.T."/>
            <person name="Choi H.S."/>
            <person name="Lee M.S."/>
            <person name="Yu Y."/>
            <person name="Do Choi Y."/>
            <person name="Park B.S."/>
            <person name="van Deynze A."/>
            <person name="Ashrafi H."/>
            <person name="Hill T."/>
            <person name="Kim W.T."/>
            <person name="Pai H.S."/>
            <person name="Ahn H.K."/>
            <person name="Yeam I."/>
            <person name="Giovannoni J.J."/>
            <person name="Rose J.K."/>
            <person name="Sorensen I."/>
            <person name="Lee S.J."/>
            <person name="Kim R.W."/>
            <person name="Choi I.Y."/>
            <person name="Choi B.S."/>
            <person name="Lim J.S."/>
            <person name="Lee Y.H."/>
            <person name="Choi D."/>
        </authorList>
    </citation>
    <scope>NUCLEOTIDE SEQUENCE [LARGE SCALE GENOMIC DNA]</scope>
    <source>
        <strain evidence="11">cv. CM334</strain>
    </source>
</reference>
<feature type="region of interest" description="Disordered" evidence="7">
    <location>
        <begin position="1"/>
        <end position="24"/>
    </location>
</feature>
<evidence type="ECO:0000313" key="10">
    <source>
        <dbReference type="EMBL" id="PHT92401.1"/>
    </source>
</evidence>
<dbReference type="STRING" id="4072.A0A2G3ADT9"/>
<comment type="subcellular location">
    <subcellularLocation>
        <location evidence="1">Membrane</location>
        <topology evidence="1">Multi-pass membrane protein</topology>
    </subcellularLocation>
</comment>
<evidence type="ECO:0000256" key="5">
    <source>
        <dbReference type="ARBA" id="ARBA00044504"/>
    </source>
</evidence>
<dbReference type="AlphaFoldDB" id="A0A2G3ADT9"/>
<dbReference type="InterPro" id="IPR036259">
    <property type="entry name" value="MFS_trans_sf"/>
</dbReference>
<dbReference type="OMA" id="KYWCADD"/>
<evidence type="ECO:0000256" key="4">
    <source>
        <dbReference type="ARBA" id="ARBA00023136"/>
    </source>
</evidence>
<dbReference type="GO" id="GO:0022857">
    <property type="term" value="F:transmembrane transporter activity"/>
    <property type="evidence" value="ECO:0007669"/>
    <property type="project" value="InterPro"/>
</dbReference>
<proteinExistence type="inferred from homology"/>
<keyword evidence="4 8" id="KW-0472">Membrane</keyword>
<feature type="transmembrane region" description="Helical" evidence="8">
    <location>
        <begin position="181"/>
        <end position="204"/>
    </location>
</feature>
<dbReference type="InterPro" id="IPR020846">
    <property type="entry name" value="MFS_dom"/>
</dbReference>
<dbReference type="Pfam" id="PF00083">
    <property type="entry name" value="Sugar_tr"/>
    <property type="match status" value="1"/>
</dbReference>
<feature type="transmembrane region" description="Helical" evidence="8">
    <location>
        <begin position="325"/>
        <end position="346"/>
    </location>
</feature>
<feature type="transmembrane region" description="Helical" evidence="8">
    <location>
        <begin position="389"/>
        <end position="409"/>
    </location>
</feature>
<dbReference type="Gene3D" id="1.20.1250.20">
    <property type="entry name" value="MFS general substrate transporter like domains"/>
    <property type="match status" value="1"/>
</dbReference>
<evidence type="ECO:0000256" key="3">
    <source>
        <dbReference type="ARBA" id="ARBA00022989"/>
    </source>
</evidence>
<dbReference type="Proteomes" id="UP000222542">
    <property type="component" value="Unassembled WGS sequence"/>
</dbReference>
<sequence length="609" mass="66619">MADSTPLLSNSPSAKNHQDQEFPKLNDHSSSLEETIEPFFGSCGIAWPQILQVILVSMASFFEAQQTFITIFTDAIPSWHCTQLNNTSCDSKSNVCQLSLTEWDWDKPVYASIVSEWSLHCSNSPILQGLPASSFFMGCLLGGLVLGLLGDTIGRKTVLISGCLIMSMASIFIAFSDNVWMYSVLRFLSGCGHTAIGSSVLVLCSESVGKQHQGKVGTMGFFMSTFGFLSLPVLAYVSRNYSWRVLYLWTSLPVVVYCMLMQFCVYESPRWLLSKGKVREASAILNTFIESHINNQSSNLDDNKKLIVPNASNQSLFKILLMKRWFLGQLLLAVAAGFGIGLMYYGMPLGLGNGHFSLNLYLSTGLNALLELPAFLIVFLLVEKCKRRTTLLGLSILCGVCGMLCMIASEWKVLQLALELTSFFSACTSFDLLLIYTSELFPTSIRNATVSIVWQAVGLGGIVSPVLVGAGGDTNKILPYLVLGIMTSTAGSLVIFLPEFPSAYAVSSTPGHNSIDQKGSLWSVSTLVNTSPLGTKGAFIAEFLILVGAFDTSYVVRLYIISYSSNSEFFFREVGHNSIDQKGSLWYFSTLINTSPLGTKEVLSWSFSS</sequence>
<feature type="domain" description="Major facilitator superfamily (MFS) profile" evidence="9">
    <location>
        <begin position="52"/>
        <end position="502"/>
    </location>
</feature>
<dbReference type="PROSITE" id="PS50850">
    <property type="entry name" value="MFS"/>
    <property type="match status" value="1"/>
</dbReference>
<feature type="transmembrane region" description="Helical" evidence="8">
    <location>
        <begin position="358"/>
        <end position="382"/>
    </location>
</feature>
<name>A0A2G3ADT9_CAPAN</name>
<feature type="transmembrane region" description="Helical" evidence="8">
    <location>
        <begin position="477"/>
        <end position="497"/>
    </location>
</feature>
<keyword evidence="11" id="KW-1185">Reference proteome</keyword>
<evidence type="ECO:0000256" key="2">
    <source>
        <dbReference type="ARBA" id="ARBA00022692"/>
    </source>
</evidence>
<dbReference type="EMBL" id="AYRZ02000001">
    <property type="protein sequence ID" value="PHT92401.1"/>
    <property type="molecule type" value="Genomic_DNA"/>
</dbReference>
<evidence type="ECO:0000256" key="1">
    <source>
        <dbReference type="ARBA" id="ARBA00004141"/>
    </source>
</evidence>
<comment type="caution">
    <text evidence="10">The sequence shown here is derived from an EMBL/GenBank/DDBJ whole genome shotgun (WGS) entry which is preliminary data.</text>
</comment>
<dbReference type="Gramene" id="PHT92401">
    <property type="protein sequence ID" value="PHT92401"/>
    <property type="gene ID" value="T459_00283"/>
</dbReference>
<organism evidence="10 11">
    <name type="scientific">Capsicum annuum</name>
    <name type="common">Capsicum pepper</name>
    <dbReference type="NCBI Taxonomy" id="4072"/>
    <lineage>
        <taxon>Eukaryota</taxon>
        <taxon>Viridiplantae</taxon>
        <taxon>Streptophyta</taxon>
        <taxon>Embryophyta</taxon>
        <taxon>Tracheophyta</taxon>
        <taxon>Spermatophyta</taxon>
        <taxon>Magnoliopsida</taxon>
        <taxon>eudicotyledons</taxon>
        <taxon>Gunneridae</taxon>
        <taxon>Pentapetalae</taxon>
        <taxon>asterids</taxon>
        <taxon>lamiids</taxon>
        <taxon>Solanales</taxon>
        <taxon>Solanaceae</taxon>
        <taxon>Solanoideae</taxon>
        <taxon>Capsiceae</taxon>
        <taxon>Capsicum</taxon>
    </lineage>
</organism>
<feature type="compositionally biased region" description="Polar residues" evidence="7">
    <location>
        <begin position="1"/>
        <end position="15"/>
    </location>
</feature>
<evidence type="ECO:0000256" key="7">
    <source>
        <dbReference type="SAM" id="MobiDB-lite"/>
    </source>
</evidence>
<keyword evidence="2 8" id="KW-0812">Transmembrane</keyword>
<evidence type="ECO:0000313" key="11">
    <source>
        <dbReference type="Proteomes" id="UP000222542"/>
    </source>
</evidence>
<protein>
    <recommendedName>
        <fullName evidence="9">Major facilitator superfamily (MFS) profile domain-containing protein</fullName>
    </recommendedName>
</protein>
<comment type="catalytic activity">
    <reaction evidence="6">
        <text>phosphate(in) + H(+)(in) = phosphate(out) + H(+)(out)</text>
        <dbReference type="Rhea" id="RHEA:29939"/>
        <dbReference type="ChEBI" id="CHEBI:15378"/>
        <dbReference type="ChEBI" id="CHEBI:43474"/>
    </reaction>
    <physiologicalReaction direction="right-to-left" evidence="6">
        <dbReference type="Rhea" id="RHEA:29941"/>
    </physiologicalReaction>
</comment>
<accession>A0A2G3ADT9</accession>
<feature type="transmembrane region" description="Helical" evidence="8">
    <location>
        <begin position="157"/>
        <end position="175"/>
    </location>
</feature>
<keyword evidence="3 8" id="KW-1133">Transmembrane helix</keyword>